<protein>
    <recommendedName>
        <fullName evidence="4">DUF7982 domain-containing protein</fullName>
    </recommendedName>
</protein>
<keyword evidence="3" id="KW-1133">Transmembrane helix</keyword>
<dbReference type="Pfam" id="PF25939">
    <property type="entry name" value="DUF7982"/>
    <property type="match status" value="1"/>
</dbReference>
<feature type="region of interest" description="Disordered" evidence="2">
    <location>
        <begin position="1"/>
        <end position="21"/>
    </location>
</feature>
<organism evidence="5 6">
    <name type="scientific">Halobium palmae</name>
    <dbReference type="NCBI Taxonomy" id="1776492"/>
    <lineage>
        <taxon>Archaea</taxon>
        <taxon>Methanobacteriati</taxon>
        <taxon>Methanobacteriota</taxon>
        <taxon>Stenosarchaea group</taxon>
        <taxon>Halobacteria</taxon>
        <taxon>Halobacteriales</taxon>
        <taxon>Haloferacaceae</taxon>
        <taxon>Halobium</taxon>
    </lineage>
</organism>
<feature type="transmembrane region" description="Helical" evidence="3">
    <location>
        <begin position="79"/>
        <end position="97"/>
    </location>
</feature>
<gene>
    <name evidence="5" type="ORF">ACFQE1_02595</name>
</gene>
<evidence type="ECO:0000256" key="3">
    <source>
        <dbReference type="SAM" id="Phobius"/>
    </source>
</evidence>
<evidence type="ECO:0000256" key="2">
    <source>
        <dbReference type="SAM" id="MobiDB-lite"/>
    </source>
</evidence>
<dbReference type="EMBL" id="JBHSWU010000010">
    <property type="protein sequence ID" value="MFC6723300.1"/>
    <property type="molecule type" value="Genomic_DNA"/>
</dbReference>
<comment type="caution">
    <text evidence="5">The sequence shown here is derived from an EMBL/GenBank/DDBJ whole genome shotgun (WGS) entry which is preliminary data.</text>
</comment>
<name>A0ABD5RV35_9EURY</name>
<dbReference type="InterPro" id="IPR058288">
    <property type="entry name" value="DUF7982"/>
</dbReference>
<evidence type="ECO:0000313" key="5">
    <source>
        <dbReference type="EMBL" id="MFC6723300.1"/>
    </source>
</evidence>
<evidence type="ECO:0000256" key="1">
    <source>
        <dbReference type="SAM" id="Coils"/>
    </source>
</evidence>
<feature type="domain" description="DUF7982" evidence="4">
    <location>
        <begin position="25"/>
        <end position="286"/>
    </location>
</feature>
<keyword evidence="6" id="KW-1185">Reference proteome</keyword>
<dbReference type="AlphaFoldDB" id="A0ABD5RV35"/>
<reference evidence="5 6" key="1">
    <citation type="journal article" date="2019" name="Int. J. Syst. Evol. Microbiol.">
        <title>The Global Catalogue of Microorganisms (GCM) 10K type strain sequencing project: providing services to taxonomists for standard genome sequencing and annotation.</title>
        <authorList>
            <consortium name="The Broad Institute Genomics Platform"/>
            <consortium name="The Broad Institute Genome Sequencing Center for Infectious Disease"/>
            <person name="Wu L."/>
            <person name="Ma J."/>
        </authorList>
    </citation>
    <scope>NUCLEOTIDE SEQUENCE [LARGE SCALE GENOMIC DNA]</scope>
    <source>
        <strain evidence="5 6">NBRC 111368</strain>
    </source>
</reference>
<keyword evidence="3" id="KW-0812">Transmembrane</keyword>
<keyword evidence="3" id="KW-0472">Membrane</keyword>
<evidence type="ECO:0000313" key="6">
    <source>
        <dbReference type="Proteomes" id="UP001596328"/>
    </source>
</evidence>
<sequence>MSEQADRVGANGEAAVPDQTPTEAALSTRLEALTEENERLRRQYAEAQRSRYQRTALGLATLGAVAIGAGLLFAQRGSVLFILGGIGLFGALLTYYLTPERFIAADLGEQVYSSLARNQARLSAELGLSDIRVYVPDEGEQPAWLFIPQRTEYDLPSPEALASVLVVAEDDHSRGVSLAPTGGGLYRLFDRTRSGPLASSPTELAAQVTDAVVEGFELADQAESDIDAADGRLSIVITNGAYGGATHFDEPIASFVAVTVANGLGRPVRVEVTDRSETEHVVTCYWDPDPE</sequence>
<proteinExistence type="predicted"/>
<feature type="coiled-coil region" evidence="1">
    <location>
        <begin position="23"/>
        <end position="50"/>
    </location>
</feature>
<feature type="transmembrane region" description="Helical" evidence="3">
    <location>
        <begin position="56"/>
        <end position="73"/>
    </location>
</feature>
<keyword evidence="1" id="KW-0175">Coiled coil</keyword>
<dbReference type="Proteomes" id="UP001596328">
    <property type="component" value="Unassembled WGS sequence"/>
</dbReference>
<accession>A0ABD5RV35</accession>
<evidence type="ECO:0000259" key="4">
    <source>
        <dbReference type="Pfam" id="PF25939"/>
    </source>
</evidence>